<proteinExistence type="predicted"/>
<dbReference type="Proteomes" id="UP000692954">
    <property type="component" value="Unassembled WGS sequence"/>
</dbReference>
<comment type="caution">
    <text evidence="1">The sequence shown here is derived from an EMBL/GenBank/DDBJ whole genome shotgun (WGS) entry which is preliminary data.</text>
</comment>
<dbReference type="AlphaFoldDB" id="A0A8S1RLR0"/>
<evidence type="ECO:0000313" key="2">
    <source>
        <dbReference type="Proteomes" id="UP000692954"/>
    </source>
</evidence>
<gene>
    <name evidence="1" type="ORF">PSON_ATCC_30995.1.T1830003</name>
</gene>
<protein>
    <submittedName>
        <fullName evidence="1">Uncharacterized protein</fullName>
    </submittedName>
</protein>
<accession>A0A8S1RLR0</accession>
<sequence>MDIQEPLYSLPLIYVKIFCGKPSLQSIIKLNLNHNRKELLLNSFMDYSSQMVKSLPFNQPS</sequence>
<reference evidence="1" key="1">
    <citation type="submission" date="2021-01" db="EMBL/GenBank/DDBJ databases">
        <authorList>
            <consortium name="Genoscope - CEA"/>
            <person name="William W."/>
        </authorList>
    </citation>
    <scope>NUCLEOTIDE SEQUENCE</scope>
</reference>
<evidence type="ECO:0000313" key="1">
    <source>
        <dbReference type="EMBL" id="CAD8128070.1"/>
    </source>
</evidence>
<keyword evidence="2" id="KW-1185">Reference proteome</keyword>
<name>A0A8S1RLR0_9CILI</name>
<organism evidence="1 2">
    <name type="scientific">Paramecium sonneborni</name>
    <dbReference type="NCBI Taxonomy" id="65129"/>
    <lineage>
        <taxon>Eukaryota</taxon>
        <taxon>Sar</taxon>
        <taxon>Alveolata</taxon>
        <taxon>Ciliophora</taxon>
        <taxon>Intramacronucleata</taxon>
        <taxon>Oligohymenophorea</taxon>
        <taxon>Peniculida</taxon>
        <taxon>Parameciidae</taxon>
        <taxon>Paramecium</taxon>
    </lineage>
</organism>
<dbReference type="EMBL" id="CAJJDN010000183">
    <property type="protein sequence ID" value="CAD8128070.1"/>
    <property type="molecule type" value="Genomic_DNA"/>
</dbReference>